<accession>A0AAV2JZX7</accession>
<dbReference type="InterPro" id="IPR017853">
    <property type="entry name" value="GH"/>
</dbReference>
<evidence type="ECO:0000256" key="1">
    <source>
        <dbReference type="SAM" id="Phobius"/>
    </source>
</evidence>
<dbReference type="GO" id="GO:0004553">
    <property type="term" value="F:hydrolase activity, hydrolyzing O-glycosyl compounds"/>
    <property type="evidence" value="ECO:0007669"/>
    <property type="project" value="InterPro"/>
</dbReference>
<feature type="transmembrane region" description="Helical" evidence="1">
    <location>
        <begin position="86"/>
        <end position="110"/>
    </location>
</feature>
<keyword evidence="1" id="KW-1133">Transmembrane helix</keyword>
<keyword evidence="1" id="KW-0472">Membrane</keyword>
<keyword evidence="1" id="KW-0812">Transmembrane</keyword>
<dbReference type="InterPro" id="IPR001360">
    <property type="entry name" value="Glyco_hydro_1"/>
</dbReference>
<protein>
    <submittedName>
        <fullName evidence="2">Uncharacterized protein</fullName>
    </submittedName>
</protein>
<evidence type="ECO:0000313" key="3">
    <source>
        <dbReference type="Proteomes" id="UP001497482"/>
    </source>
</evidence>
<organism evidence="2 3">
    <name type="scientific">Knipowitschia caucasica</name>
    <name type="common">Caucasian dwarf goby</name>
    <name type="synonym">Pomatoschistus caucasicus</name>
    <dbReference type="NCBI Taxonomy" id="637954"/>
    <lineage>
        <taxon>Eukaryota</taxon>
        <taxon>Metazoa</taxon>
        <taxon>Chordata</taxon>
        <taxon>Craniata</taxon>
        <taxon>Vertebrata</taxon>
        <taxon>Euteleostomi</taxon>
        <taxon>Actinopterygii</taxon>
        <taxon>Neopterygii</taxon>
        <taxon>Teleostei</taxon>
        <taxon>Neoteleostei</taxon>
        <taxon>Acanthomorphata</taxon>
        <taxon>Gobiaria</taxon>
        <taxon>Gobiiformes</taxon>
        <taxon>Gobioidei</taxon>
        <taxon>Gobiidae</taxon>
        <taxon>Gobiinae</taxon>
        <taxon>Knipowitschia</taxon>
    </lineage>
</organism>
<name>A0AAV2JZX7_KNICA</name>
<keyword evidence="3" id="KW-1185">Reference proteome</keyword>
<dbReference type="GO" id="GO:0005975">
    <property type="term" value="P:carbohydrate metabolic process"/>
    <property type="evidence" value="ECO:0007669"/>
    <property type="project" value="InterPro"/>
</dbReference>
<dbReference type="SUPFAM" id="SSF51445">
    <property type="entry name" value="(Trans)glycosidases"/>
    <property type="match status" value="1"/>
</dbReference>
<dbReference type="Proteomes" id="UP001497482">
    <property type="component" value="Chromosome 15"/>
</dbReference>
<dbReference type="Gene3D" id="3.20.20.80">
    <property type="entry name" value="Glycosidases"/>
    <property type="match status" value="1"/>
</dbReference>
<gene>
    <name evidence="2" type="ORF">KC01_LOCUS12103</name>
</gene>
<dbReference type="EMBL" id="OZ035837">
    <property type="protein sequence ID" value="CAL1581340.1"/>
    <property type="molecule type" value="Genomic_DNA"/>
</dbReference>
<proteinExistence type="predicted"/>
<sequence>MDNLEWATGFAEQFGLYHVNRTDPDLKRTPKASVKTYNQIIRCNGFPHPDSGHECLQPKPNVTVAPPADPSLNFLGLTLTPEQAEVGFHTTFALLMVSCVAALVAAVCFCRRKHRGKSF</sequence>
<evidence type="ECO:0000313" key="2">
    <source>
        <dbReference type="EMBL" id="CAL1581340.1"/>
    </source>
</evidence>
<reference evidence="2 3" key="1">
    <citation type="submission" date="2024-04" db="EMBL/GenBank/DDBJ databases">
        <authorList>
            <person name="Waldvogel A.-M."/>
            <person name="Schoenle A."/>
        </authorList>
    </citation>
    <scope>NUCLEOTIDE SEQUENCE [LARGE SCALE GENOMIC DNA]</scope>
</reference>
<dbReference type="AlphaFoldDB" id="A0AAV2JZX7"/>
<dbReference type="Pfam" id="PF00232">
    <property type="entry name" value="Glyco_hydro_1"/>
    <property type="match status" value="1"/>
</dbReference>